<accession>A0A2K9YDK8</accession>
<sequence>MFNIFHFSTALFIFQSAIILVQAEYASPSSKATIARVTRNLANRNVSNIVATTTESTPASSSVTSTQVSCSPFADPDYDATPVCQCDDGKQYAMLSQGTTRASLFQPCGYAATPQTTAASNPSKCEFDGPSNCTTNTAVCTWNLEGQWPEFYEDTYPQQGSYMLPACAAEGVDVPLGYLGWWLHNGATCESEEQI</sequence>
<name>A0A2K9YDK8_CLAUC</name>
<protein>
    <submittedName>
        <fullName evidence="2">Uncharacterized protein</fullName>
    </submittedName>
</protein>
<proteinExistence type="predicted"/>
<reference evidence="2" key="1">
    <citation type="submission" date="2017-12" db="EMBL/GenBank/DDBJ databases">
        <title>Genome Sequencing Reveals a Rich Biosynthetic Potential.</title>
        <authorList>
            <person name="Bertrand R.L."/>
            <person name="Abdel-Hameed M.E."/>
            <person name="Sorensen J.L."/>
        </authorList>
    </citation>
    <scope>NUCLEOTIDE SEQUENCE</scope>
</reference>
<keyword evidence="1" id="KW-0732">Signal</keyword>
<feature type="signal peptide" evidence="1">
    <location>
        <begin position="1"/>
        <end position="23"/>
    </location>
</feature>
<evidence type="ECO:0000313" key="2">
    <source>
        <dbReference type="EMBL" id="AUW30931.1"/>
    </source>
</evidence>
<organism evidence="2">
    <name type="scientific">Cladonia uncialis subsp. uncialis</name>
    <dbReference type="NCBI Taxonomy" id="180999"/>
    <lineage>
        <taxon>Eukaryota</taxon>
        <taxon>Fungi</taxon>
        <taxon>Dikarya</taxon>
        <taxon>Ascomycota</taxon>
        <taxon>Pezizomycotina</taxon>
        <taxon>Lecanoromycetes</taxon>
        <taxon>OSLEUM clade</taxon>
        <taxon>Lecanoromycetidae</taxon>
        <taxon>Lecanorales</taxon>
        <taxon>Lecanorineae</taxon>
        <taxon>Cladoniaceae</taxon>
        <taxon>Cladonia</taxon>
    </lineage>
</organism>
<dbReference type="AlphaFoldDB" id="A0A2K9YDK8"/>
<feature type="chain" id="PRO_5014901454" evidence="1">
    <location>
        <begin position="24"/>
        <end position="195"/>
    </location>
</feature>
<dbReference type="EMBL" id="MG777483">
    <property type="protein sequence ID" value="AUW30931.1"/>
    <property type="molecule type" value="Genomic_DNA"/>
</dbReference>
<evidence type="ECO:0000256" key="1">
    <source>
        <dbReference type="SAM" id="SignalP"/>
    </source>
</evidence>